<dbReference type="Proteomes" id="UP000308349">
    <property type="component" value="Unassembled WGS sequence"/>
</dbReference>
<dbReference type="Pfam" id="PF04672">
    <property type="entry name" value="Methyltransf_19"/>
    <property type="match status" value="1"/>
</dbReference>
<reference evidence="2 3" key="1">
    <citation type="submission" date="2019-05" db="EMBL/GenBank/DDBJ databases">
        <title>Genomes sequences of two Nocardia cyriacigeorgica environmental isolates, type strains Nocardia asteroides ATCC 19247 and Nocardia cyriacigeorgica DSM 44484.</title>
        <authorList>
            <person name="Vautrin F."/>
            <person name="Bergeron E."/>
            <person name="Dubost A."/>
            <person name="Abrouk D."/>
            <person name="Rodriguez Nava V."/>
            <person name="Pujic P."/>
        </authorList>
    </citation>
    <scope>NUCLEOTIDE SEQUENCE [LARGE SCALE GENOMIC DNA]</scope>
    <source>
        <strain evidence="2 3">EML 1456</strain>
    </source>
</reference>
<sequence>MSQPAPTTGVRRPVGVDTTRASIARVYDVSLGGKDNYDVDRAAFDMILQAAPRQRDVSKMNRRWLHRVTRYLAGTVGIDQFLDIGAGLPTVGNTHEIAQSQNPEATVVYVDNDPVCNAHGRVLLETNEYTHFVSADLTKPNTLLKDAEVTRHLDLERPLGLILCGILHHVDDGLDPAGIVGDYIDALPVGSYVAITHFWNPNDGSELADLAVRLQRQFVEMGLGSGWYRTREQIASYFGDLEMIEPGLVELDQWWPMGPPIREPFPEERVMLGGVARKPAPVHQHRIEARRRSPGKRGR</sequence>
<dbReference type="AlphaFoldDB" id="A0A5R8P8K4"/>
<evidence type="ECO:0000313" key="3">
    <source>
        <dbReference type="Proteomes" id="UP000308349"/>
    </source>
</evidence>
<evidence type="ECO:0000313" key="2">
    <source>
        <dbReference type="EMBL" id="TLG00285.1"/>
    </source>
</evidence>
<protein>
    <recommendedName>
        <fullName evidence="4">S-adenosyl methyltransferase</fullName>
    </recommendedName>
</protein>
<dbReference type="EMBL" id="VBUU01000031">
    <property type="protein sequence ID" value="TLG00285.1"/>
    <property type="molecule type" value="Genomic_DNA"/>
</dbReference>
<accession>A0A5R8P8K4</accession>
<name>A0A5R8P8K4_9NOCA</name>
<dbReference type="InterPro" id="IPR029063">
    <property type="entry name" value="SAM-dependent_MTases_sf"/>
</dbReference>
<proteinExistence type="predicted"/>
<evidence type="ECO:0008006" key="4">
    <source>
        <dbReference type="Google" id="ProtNLM"/>
    </source>
</evidence>
<organism evidence="2 3">
    <name type="scientific">Nocardia cyriacigeorgica</name>
    <dbReference type="NCBI Taxonomy" id="135487"/>
    <lineage>
        <taxon>Bacteria</taxon>
        <taxon>Bacillati</taxon>
        <taxon>Actinomycetota</taxon>
        <taxon>Actinomycetes</taxon>
        <taxon>Mycobacteriales</taxon>
        <taxon>Nocardiaceae</taxon>
        <taxon>Nocardia</taxon>
    </lineage>
</organism>
<dbReference type="PIRSF" id="PIRSF017393">
    <property type="entry name" value="MTase_SAV2177"/>
    <property type="match status" value="1"/>
</dbReference>
<feature type="region of interest" description="Disordered" evidence="1">
    <location>
        <begin position="278"/>
        <end position="299"/>
    </location>
</feature>
<dbReference type="InterPro" id="IPR006764">
    <property type="entry name" value="SAM_dep_MeTrfase_SAV2177_type"/>
</dbReference>
<evidence type="ECO:0000256" key="1">
    <source>
        <dbReference type="SAM" id="MobiDB-lite"/>
    </source>
</evidence>
<dbReference type="Gene3D" id="3.40.50.150">
    <property type="entry name" value="Vaccinia Virus protein VP39"/>
    <property type="match status" value="1"/>
</dbReference>
<gene>
    <name evidence="2" type="ORF">FEK35_23855</name>
</gene>
<dbReference type="OrthoDB" id="5175904at2"/>
<dbReference type="SUPFAM" id="SSF53335">
    <property type="entry name" value="S-adenosyl-L-methionine-dependent methyltransferases"/>
    <property type="match status" value="1"/>
</dbReference>
<comment type="caution">
    <text evidence="2">The sequence shown here is derived from an EMBL/GenBank/DDBJ whole genome shotgun (WGS) entry which is preliminary data.</text>
</comment>